<dbReference type="AlphaFoldDB" id="A0A6A6I892"/>
<dbReference type="InterPro" id="IPR038883">
    <property type="entry name" value="AN11006-like"/>
</dbReference>
<sequence length="518" mass="58814">MFNLPGRTQTKAHPMNQYPRVKFNHHCRESDGVNFCDCQLNVRGINSCMHYGRYVEPLAFSLDVHSVVKQDKCPLFSTIPKEIRDMIYEFALTDCTSNPANSDNKTRRGYGRDRNNRTPSSDIAFSLLRTCAAVYLEAYRLPLLLNPLISSDIHDGTRPKLGSLAPWQFALIQSLEVELQQAGLERGALREILEEWQANERHAGAYVAPRFYQQYKGTLCPTKYFEIVKASELVDGKCRDGDQVTLPDKSSLCFYDQSFLRVGLPARAMVARPLTRLTLRLSRTDWWTWTDDPNCTDGARQLGLDPACGTGWADAASRPTATQMLELAAQRREGNSIMRYTSTWGAEIAQLPDLKQLELVLETFGDKKHQLETVVDCAKTWRFPLDDTNCELVWDGLVETQNWSGGRTEFFSRDEAHNYDDSEDEWEDEEEEQGDEEMSDGEQINDEDEEAAVSGGSEEVEEDGEGDGEGDGDDGDSGMENDEENEEDGEETEGGIEDWVKRNKIFEVRIIRFKRTRV</sequence>
<dbReference type="RefSeq" id="XP_033681595.1">
    <property type="nucleotide sequence ID" value="XM_033829440.1"/>
</dbReference>
<dbReference type="OrthoDB" id="288942at2759"/>
<evidence type="ECO:0000313" key="3">
    <source>
        <dbReference type="Proteomes" id="UP000800094"/>
    </source>
</evidence>
<name>A0A6A6I892_9PLEO</name>
<dbReference type="EMBL" id="ML987198">
    <property type="protein sequence ID" value="KAF2246591.1"/>
    <property type="molecule type" value="Genomic_DNA"/>
</dbReference>
<feature type="region of interest" description="Disordered" evidence="1">
    <location>
        <begin position="412"/>
        <end position="498"/>
    </location>
</feature>
<keyword evidence="3" id="KW-1185">Reference proteome</keyword>
<gene>
    <name evidence="2" type="ORF">BU26DRAFT_521044</name>
</gene>
<protein>
    <submittedName>
        <fullName evidence="2">Uncharacterized protein</fullName>
    </submittedName>
</protein>
<feature type="compositionally biased region" description="Acidic residues" evidence="1">
    <location>
        <begin position="458"/>
        <end position="496"/>
    </location>
</feature>
<proteinExistence type="predicted"/>
<evidence type="ECO:0000256" key="1">
    <source>
        <dbReference type="SAM" id="MobiDB-lite"/>
    </source>
</evidence>
<dbReference type="PANTHER" id="PTHR42085">
    <property type="entry name" value="F-BOX DOMAIN-CONTAINING PROTEIN"/>
    <property type="match status" value="1"/>
</dbReference>
<dbReference type="Proteomes" id="UP000800094">
    <property type="component" value="Unassembled WGS sequence"/>
</dbReference>
<feature type="compositionally biased region" description="Acidic residues" evidence="1">
    <location>
        <begin position="421"/>
        <end position="451"/>
    </location>
</feature>
<accession>A0A6A6I892</accession>
<organism evidence="2 3">
    <name type="scientific">Trematosphaeria pertusa</name>
    <dbReference type="NCBI Taxonomy" id="390896"/>
    <lineage>
        <taxon>Eukaryota</taxon>
        <taxon>Fungi</taxon>
        <taxon>Dikarya</taxon>
        <taxon>Ascomycota</taxon>
        <taxon>Pezizomycotina</taxon>
        <taxon>Dothideomycetes</taxon>
        <taxon>Pleosporomycetidae</taxon>
        <taxon>Pleosporales</taxon>
        <taxon>Massarineae</taxon>
        <taxon>Trematosphaeriaceae</taxon>
        <taxon>Trematosphaeria</taxon>
    </lineage>
</organism>
<evidence type="ECO:0000313" key="2">
    <source>
        <dbReference type="EMBL" id="KAF2246591.1"/>
    </source>
</evidence>
<dbReference type="GeneID" id="54582770"/>
<reference evidence="2" key="1">
    <citation type="journal article" date="2020" name="Stud. Mycol.">
        <title>101 Dothideomycetes genomes: a test case for predicting lifestyles and emergence of pathogens.</title>
        <authorList>
            <person name="Haridas S."/>
            <person name="Albert R."/>
            <person name="Binder M."/>
            <person name="Bloem J."/>
            <person name="Labutti K."/>
            <person name="Salamov A."/>
            <person name="Andreopoulos B."/>
            <person name="Baker S."/>
            <person name="Barry K."/>
            <person name="Bills G."/>
            <person name="Bluhm B."/>
            <person name="Cannon C."/>
            <person name="Castanera R."/>
            <person name="Culley D."/>
            <person name="Daum C."/>
            <person name="Ezra D."/>
            <person name="Gonzalez J."/>
            <person name="Henrissat B."/>
            <person name="Kuo A."/>
            <person name="Liang C."/>
            <person name="Lipzen A."/>
            <person name="Lutzoni F."/>
            <person name="Magnuson J."/>
            <person name="Mondo S."/>
            <person name="Nolan M."/>
            <person name="Ohm R."/>
            <person name="Pangilinan J."/>
            <person name="Park H.-J."/>
            <person name="Ramirez L."/>
            <person name="Alfaro M."/>
            <person name="Sun H."/>
            <person name="Tritt A."/>
            <person name="Yoshinaga Y."/>
            <person name="Zwiers L.-H."/>
            <person name="Turgeon B."/>
            <person name="Goodwin S."/>
            <person name="Spatafora J."/>
            <person name="Crous P."/>
            <person name="Grigoriev I."/>
        </authorList>
    </citation>
    <scope>NUCLEOTIDE SEQUENCE</scope>
    <source>
        <strain evidence="2">CBS 122368</strain>
    </source>
</reference>
<dbReference type="PANTHER" id="PTHR42085:SF1">
    <property type="entry name" value="F-BOX DOMAIN-CONTAINING PROTEIN"/>
    <property type="match status" value="1"/>
</dbReference>